<feature type="chain" id="PRO_5046804157" evidence="6">
    <location>
        <begin position="20"/>
        <end position="844"/>
    </location>
</feature>
<dbReference type="PANTHER" id="PTHR42693">
    <property type="entry name" value="ARYLSULFATASE FAMILY MEMBER"/>
    <property type="match status" value="1"/>
</dbReference>
<evidence type="ECO:0000313" key="9">
    <source>
        <dbReference type="Proteomes" id="UP000831327"/>
    </source>
</evidence>
<evidence type="ECO:0000313" key="8">
    <source>
        <dbReference type="EMBL" id="BDG70458.1"/>
    </source>
</evidence>
<feature type="signal peptide" evidence="6">
    <location>
        <begin position="1"/>
        <end position="19"/>
    </location>
</feature>
<feature type="compositionally biased region" description="Low complexity" evidence="5">
    <location>
        <begin position="825"/>
        <end position="844"/>
    </location>
</feature>
<protein>
    <submittedName>
        <fullName evidence="8">Arylsulfatase</fullName>
    </submittedName>
</protein>
<evidence type="ECO:0000256" key="5">
    <source>
        <dbReference type="SAM" id="MobiDB-lite"/>
    </source>
</evidence>
<evidence type="ECO:0000256" key="3">
    <source>
        <dbReference type="ARBA" id="ARBA00022801"/>
    </source>
</evidence>
<keyword evidence="9" id="KW-1185">Reference proteome</keyword>
<accession>A0ABM7XY82</accession>
<dbReference type="InterPro" id="IPR017850">
    <property type="entry name" value="Alkaline_phosphatase_core_sf"/>
</dbReference>
<dbReference type="InterPro" id="IPR050738">
    <property type="entry name" value="Sulfatase"/>
</dbReference>
<dbReference type="RefSeq" id="WP_244457788.1">
    <property type="nucleotide sequence ID" value="NZ_AP025637.1"/>
</dbReference>
<dbReference type="PROSITE" id="PS00523">
    <property type="entry name" value="SULFATASE_1"/>
    <property type="match status" value="1"/>
</dbReference>
<dbReference type="Gene3D" id="3.30.1120.10">
    <property type="match status" value="1"/>
</dbReference>
<gene>
    <name evidence="8" type="ORF">Rmf_03870</name>
</gene>
<evidence type="ECO:0000256" key="4">
    <source>
        <dbReference type="ARBA" id="ARBA00022837"/>
    </source>
</evidence>
<dbReference type="InterPro" id="IPR024607">
    <property type="entry name" value="Sulfatase_CS"/>
</dbReference>
<evidence type="ECO:0000259" key="7">
    <source>
        <dbReference type="Pfam" id="PF00884"/>
    </source>
</evidence>
<comment type="similarity">
    <text evidence="1">Belongs to the sulfatase family.</text>
</comment>
<feature type="region of interest" description="Disordered" evidence="5">
    <location>
        <begin position="820"/>
        <end position="844"/>
    </location>
</feature>
<feature type="domain" description="Sulfatase N-terminal" evidence="7">
    <location>
        <begin position="75"/>
        <end position="491"/>
    </location>
</feature>
<keyword evidence="2" id="KW-0479">Metal-binding</keyword>
<proteinExistence type="inferred from homology"/>
<evidence type="ECO:0000256" key="2">
    <source>
        <dbReference type="ARBA" id="ARBA00022723"/>
    </source>
</evidence>
<organism evidence="8 9">
    <name type="scientific">Roseomonas fluvialis</name>
    <dbReference type="NCBI Taxonomy" id="1750527"/>
    <lineage>
        <taxon>Bacteria</taxon>
        <taxon>Pseudomonadati</taxon>
        <taxon>Pseudomonadota</taxon>
        <taxon>Alphaproteobacteria</taxon>
        <taxon>Acetobacterales</taxon>
        <taxon>Roseomonadaceae</taxon>
        <taxon>Roseomonas</taxon>
    </lineage>
</organism>
<keyword evidence="6" id="KW-0732">Signal</keyword>
<name>A0ABM7XY82_9PROT</name>
<dbReference type="EMBL" id="AP025637">
    <property type="protein sequence ID" value="BDG70458.1"/>
    <property type="molecule type" value="Genomic_DNA"/>
</dbReference>
<keyword evidence="4" id="KW-0106">Calcium</keyword>
<dbReference type="CDD" id="cd16025">
    <property type="entry name" value="PAS_like"/>
    <property type="match status" value="1"/>
</dbReference>
<dbReference type="SUPFAM" id="SSF53649">
    <property type="entry name" value="Alkaline phosphatase-like"/>
    <property type="match status" value="1"/>
</dbReference>
<keyword evidence="3" id="KW-0378">Hydrolase</keyword>
<evidence type="ECO:0000256" key="1">
    <source>
        <dbReference type="ARBA" id="ARBA00008779"/>
    </source>
</evidence>
<dbReference type="Proteomes" id="UP000831327">
    <property type="component" value="Chromosome"/>
</dbReference>
<sequence length="844" mass="91373">MGFALLAATAMVLATGAGAAAQEIRGTPGAPSAVITPQGLQLPPPSPPFSGQILPNAIDSQPAWPPQVMPPQNAPNVLLILTDDVGFAAPSTFGGVIPTPTLDGVAAAGLRYTTFHTTALCSPTRAALLTGHNHHQVGFGNIGELSTGFPGYNSVIPRETATIGAILQANGYATAWFGKNHNVPAWEASAAGPFSNWPIGMGFDYFFGFVGGDTSQWQPGNLFRNTTPIHPYNGNPGFNLITAMADDAITYIRTQTEIAPNRPWFIHYAPGGTHAPHHPTREWVQRIEAMNLFNDGYEKLRERIFANQQRMGVIPANAQLTPWPDDVPRWDSLSDVEKRLFIRQANVYAAYLAYTDAEIGRVIAEVERLGQRDNTLIIYISGDNGSSAEGSLNGTPNEVMYFNGVALTAEQQMRWYDVWGTDQTYNHMAVGWTWAFGTPYRWTKQVASHFGGTRNGMAVAWPRGIAERGGTRTQFHHVVDIVPTILEAAGIPAPQSVNGITQRPMAGTSMAYTFPAAAANAPSRRRTQYFEILGNQGIYHDGWFANTTPPAPPWNSLAPRPTDVANGLQWELYNMAEDPTQMRSVAPQFPDRLRMMREIFAMEATRNQVYPLDMSTLTRMIDPRPGPAAGRRQFVYTGPSCCTQANAAPNILNRSYRITAEIEVPAAGANGVLVTQGGRFGGWGLYLKDGKPVFTLNLLNLERVRWEAPAALPPGRHTIVFDFALNPQGPIPFGHGGTGTLSVNGTQAAQRAIPRGVPFTYAWDETFDVGFDTGTGVDDQDYQVPFAFTGRIGRIVVDLGEGSVTPQAVRAFAEEMAARARAAERPAPGAAPAAPAATPPARRN</sequence>
<dbReference type="PANTHER" id="PTHR42693:SF43">
    <property type="entry name" value="BLL2667 PROTEIN"/>
    <property type="match status" value="1"/>
</dbReference>
<dbReference type="InterPro" id="IPR000917">
    <property type="entry name" value="Sulfatase_N"/>
</dbReference>
<reference evidence="8 9" key="1">
    <citation type="journal article" date="2016" name="Microbes Environ.">
        <title>Phylogenetically diverse aerobic anoxygenic phototrophic bacteria isolated from epilithic biofilms in Tama river, Japan.</title>
        <authorList>
            <person name="Hirose S."/>
            <person name="Matsuura K."/>
            <person name="Haruta S."/>
        </authorList>
    </citation>
    <scope>NUCLEOTIDE SEQUENCE [LARGE SCALE GENOMIC DNA]</scope>
    <source>
        <strain evidence="8 9">S08</strain>
    </source>
</reference>
<dbReference type="Gene3D" id="3.40.720.10">
    <property type="entry name" value="Alkaline Phosphatase, subunit A"/>
    <property type="match status" value="1"/>
</dbReference>
<evidence type="ECO:0000256" key="6">
    <source>
        <dbReference type="SAM" id="SignalP"/>
    </source>
</evidence>
<dbReference type="Pfam" id="PF00884">
    <property type="entry name" value="Sulfatase"/>
    <property type="match status" value="1"/>
</dbReference>